<name>A0A251QTA1_PRUPE</name>
<organism evidence="2 3">
    <name type="scientific">Prunus persica</name>
    <name type="common">Peach</name>
    <name type="synonym">Amygdalus persica</name>
    <dbReference type="NCBI Taxonomy" id="3760"/>
    <lineage>
        <taxon>Eukaryota</taxon>
        <taxon>Viridiplantae</taxon>
        <taxon>Streptophyta</taxon>
        <taxon>Embryophyta</taxon>
        <taxon>Tracheophyta</taxon>
        <taxon>Spermatophyta</taxon>
        <taxon>Magnoliopsida</taxon>
        <taxon>eudicotyledons</taxon>
        <taxon>Gunneridae</taxon>
        <taxon>Pentapetalae</taxon>
        <taxon>rosids</taxon>
        <taxon>fabids</taxon>
        <taxon>Rosales</taxon>
        <taxon>Rosaceae</taxon>
        <taxon>Amygdaloideae</taxon>
        <taxon>Amygdaleae</taxon>
        <taxon>Prunus</taxon>
    </lineage>
</organism>
<dbReference type="InterPro" id="IPR001810">
    <property type="entry name" value="F-box_dom"/>
</dbReference>
<dbReference type="SUPFAM" id="SSF81383">
    <property type="entry name" value="F-box domain"/>
    <property type="match status" value="1"/>
</dbReference>
<evidence type="ECO:0000313" key="2">
    <source>
        <dbReference type="EMBL" id="ONI27071.1"/>
    </source>
</evidence>
<dbReference type="InterPro" id="IPR036047">
    <property type="entry name" value="F-box-like_dom_sf"/>
</dbReference>
<reference evidence="2 3" key="1">
    <citation type="journal article" date="2013" name="Nat. Genet.">
        <title>The high-quality draft genome of peach (Prunus persica) identifies unique patterns of genetic diversity, domestication and genome evolution.</title>
        <authorList>
            <consortium name="International Peach Genome Initiative"/>
            <person name="Verde I."/>
            <person name="Abbott A.G."/>
            <person name="Scalabrin S."/>
            <person name="Jung S."/>
            <person name="Shu S."/>
            <person name="Marroni F."/>
            <person name="Zhebentyayeva T."/>
            <person name="Dettori M.T."/>
            <person name="Grimwood J."/>
            <person name="Cattonaro F."/>
            <person name="Zuccolo A."/>
            <person name="Rossini L."/>
            <person name="Jenkins J."/>
            <person name="Vendramin E."/>
            <person name="Meisel L.A."/>
            <person name="Decroocq V."/>
            <person name="Sosinski B."/>
            <person name="Prochnik S."/>
            <person name="Mitros T."/>
            <person name="Policriti A."/>
            <person name="Cipriani G."/>
            <person name="Dondini L."/>
            <person name="Ficklin S."/>
            <person name="Goodstein D.M."/>
            <person name="Xuan P."/>
            <person name="Del Fabbro C."/>
            <person name="Aramini V."/>
            <person name="Copetti D."/>
            <person name="Gonzalez S."/>
            <person name="Horner D.S."/>
            <person name="Falchi R."/>
            <person name="Lucas S."/>
            <person name="Mica E."/>
            <person name="Maldonado J."/>
            <person name="Lazzari B."/>
            <person name="Bielenberg D."/>
            <person name="Pirona R."/>
            <person name="Miculan M."/>
            <person name="Barakat A."/>
            <person name="Testolin R."/>
            <person name="Stella A."/>
            <person name="Tartarini S."/>
            <person name="Tonutti P."/>
            <person name="Arus P."/>
            <person name="Orellana A."/>
            <person name="Wells C."/>
            <person name="Main D."/>
            <person name="Vizzotto G."/>
            <person name="Silva H."/>
            <person name="Salamini F."/>
            <person name="Schmutz J."/>
            <person name="Morgante M."/>
            <person name="Rokhsar D.S."/>
        </authorList>
    </citation>
    <scope>NUCLEOTIDE SEQUENCE [LARGE SCALE GENOMIC DNA]</scope>
    <source>
        <strain evidence="3">cv. Nemared</strain>
    </source>
</reference>
<dbReference type="PANTHER" id="PTHR35546:SF25">
    <property type="entry name" value="F-BOX DOMAIN-CONTAINING PROTEIN"/>
    <property type="match status" value="1"/>
</dbReference>
<dbReference type="SMART" id="SM00256">
    <property type="entry name" value="FBOX"/>
    <property type="match status" value="1"/>
</dbReference>
<feature type="domain" description="F-box" evidence="1">
    <location>
        <begin position="26"/>
        <end position="66"/>
    </location>
</feature>
<dbReference type="CDD" id="cd22157">
    <property type="entry name" value="F-box_AtFBW1-like"/>
    <property type="match status" value="1"/>
</dbReference>
<dbReference type="InterPro" id="IPR017451">
    <property type="entry name" value="F-box-assoc_interact_dom"/>
</dbReference>
<dbReference type="OrthoDB" id="1622898at2759"/>
<dbReference type="STRING" id="3760.A0A251QTA1"/>
<dbReference type="InterPro" id="IPR006527">
    <property type="entry name" value="F-box-assoc_dom_typ1"/>
</dbReference>
<accession>A0A251QTA1</accession>
<protein>
    <recommendedName>
        <fullName evidence="1">F-box domain-containing protein</fullName>
    </recommendedName>
</protein>
<evidence type="ECO:0000259" key="1">
    <source>
        <dbReference type="SMART" id="SM00256"/>
    </source>
</evidence>
<dbReference type="PANTHER" id="PTHR35546">
    <property type="entry name" value="F-BOX PROTEIN INTERACTION DOMAIN PROTEIN-RELATED"/>
    <property type="match status" value="1"/>
</dbReference>
<dbReference type="Pfam" id="PF00646">
    <property type="entry name" value="F-box"/>
    <property type="match status" value="1"/>
</dbReference>
<dbReference type="Pfam" id="PF07734">
    <property type="entry name" value="FBA_1"/>
    <property type="match status" value="1"/>
</dbReference>
<dbReference type="AlphaFoldDB" id="A0A251QTA1"/>
<dbReference type="Gene3D" id="1.20.1280.50">
    <property type="match status" value="1"/>
</dbReference>
<dbReference type="InterPro" id="IPR055290">
    <property type="entry name" value="At3g26010-like"/>
</dbReference>
<dbReference type="NCBIfam" id="TIGR01640">
    <property type="entry name" value="F_box_assoc_1"/>
    <property type="match status" value="1"/>
</dbReference>
<dbReference type="Proteomes" id="UP000006882">
    <property type="component" value="Chromosome G1"/>
</dbReference>
<dbReference type="Gramene" id="ONI27071">
    <property type="protein sequence ID" value="ONI27071"/>
    <property type="gene ID" value="PRUPE_1G066100"/>
</dbReference>
<evidence type="ECO:0000313" key="3">
    <source>
        <dbReference type="Proteomes" id="UP000006882"/>
    </source>
</evidence>
<gene>
    <name evidence="2" type="ORF">PRUPE_1G066100</name>
</gene>
<keyword evidence="3" id="KW-1185">Reference proteome</keyword>
<sequence length="403" mass="45726">MGSETRTRARRRSCQATDFGATAVASSVDLLVEILMRLPAKPLLRFKCVSKQWYSIISDPQFIINYAQRNLKPLLGLLLSGRKEQLGPYPEFSFISIGGYGKTGRVPKFLTIPKLEIQDFCNGLMCYSKPHMDAPQFTSYYVCNSASGQSKRIRVLESPSSKRLMAVNLAFDPSKSPFYNVIFVSETSGSELNHLIKIDIYSSKTQTWRPSTKGLFIVPHDVDFGNGVYWNGAIYWYHRKKNSLAYFDFEADCLERLQMPLLSQGSYPMSFDYFGESGGHLHLVGTCRPGTTLFTVFEMEKDRSGWFVKCNGDLGDLTTTFPKMVTPRLSRRYLFSPVSLFRGEKEEELSIVLTIPGSVVQYNAKDKTSKKLCDLPKGFIFNDFMGQGFRFKSHQYMETLASI</sequence>
<proteinExistence type="predicted"/>
<dbReference type="EMBL" id="CM007651">
    <property type="protein sequence ID" value="ONI27071.1"/>
    <property type="molecule type" value="Genomic_DNA"/>
</dbReference>